<organism evidence="1 2">
    <name type="scientific">Haemophilus sputorum</name>
    <dbReference type="NCBI Taxonomy" id="1078480"/>
    <lineage>
        <taxon>Bacteria</taxon>
        <taxon>Pseudomonadati</taxon>
        <taxon>Pseudomonadota</taxon>
        <taxon>Gammaproteobacteria</taxon>
        <taxon>Pasteurellales</taxon>
        <taxon>Pasteurellaceae</taxon>
        <taxon>Haemophilus</taxon>
    </lineage>
</organism>
<dbReference type="RefSeq" id="WP_111402074.1">
    <property type="nucleotide sequence ID" value="NZ_QEPN01000002.1"/>
</dbReference>
<reference evidence="1 2" key="1">
    <citation type="submission" date="2018-05" db="EMBL/GenBank/DDBJ databases">
        <title>Draft Genome Sequences for a Diverse set of 7 Haemophilus Species.</title>
        <authorList>
            <person name="Nichols M."/>
            <person name="Topaz N."/>
            <person name="Wang X."/>
            <person name="Wang X."/>
            <person name="Boxrud D."/>
        </authorList>
    </citation>
    <scope>NUCLEOTIDE SEQUENCE [LARGE SCALE GENOMIC DNA]</scope>
    <source>
        <strain evidence="1 2">C2002001239</strain>
    </source>
</reference>
<accession>A0A369YJ49</accession>
<dbReference type="Proteomes" id="UP000253872">
    <property type="component" value="Unassembled WGS sequence"/>
</dbReference>
<protein>
    <submittedName>
        <fullName evidence="1">Uncharacterized protein</fullName>
    </submittedName>
</protein>
<dbReference type="EMBL" id="QEPN01000002">
    <property type="protein sequence ID" value="RDE73047.1"/>
    <property type="molecule type" value="Genomic_DNA"/>
</dbReference>
<name>A0A369YJ49_9PAST</name>
<proteinExistence type="predicted"/>
<evidence type="ECO:0000313" key="1">
    <source>
        <dbReference type="EMBL" id="RDE73047.1"/>
    </source>
</evidence>
<evidence type="ECO:0000313" key="2">
    <source>
        <dbReference type="Proteomes" id="UP000253872"/>
    </source>
</evidence>
<comment type="caution">
    <text evidence="1">The sequence shown here is derived from an EMBL/GenBank/DDBJ whole genome shotgun (WGS) entry which is preliminary data.</text>
</comment>
<gene>
    <name evidence="1" type="ORF">DPV93_02885</name>
</gene>
<dbReference type="AlphaFoldDB" id="A0A369YJ49"/>
<sequence>MSEEEKKSKLKMDKITLSPKTERAIVLSQLTDKSSMLIDLNDIAILLNCSYNTVQSSISKKPDFPKPVENVLDKGLHFRSADVIKWIKRYTPRFR</sequence>